<sequence length="379" mass="42009">MTATLQPDLSVVIPIFNEEDGLAALFARLYPALDALSCSYEVIFVNDGSRDRSAALLADQCHARADVTRVVLLNGNYGQHMAILAGFEQAVGEMIVTLDADLQNPPEEIGKLVDKMREGFDYVGTIRKQRRDSYFRRKASLAMNRLRERITRIKMTDQGCMLRAYSRRIVDTINRCGEVNTFIPALAYTFAQNPVEIEVAHEERFAGESKYSLYSLIRLNFDLVTGFSVVPLQWLSFIGVVLSVASAGLFLLLVIRRFLLGSEVQGVFTLFAITFCLLGVILFGLGLLGEYIGRIYEQVRARPRYLIATILDERASLMAQRGIADHGENRGAGEEFHLGENAGSGSSSAQVSSMPRDPARAELSDDPPAQTFKTHRGAQ</sequence>
<dbReference type="GO" id="GO:0009103">
    <property type="term" value="P:lipopolysaccharide biosynthetic process"/>
    <property type="evidence" value="ECO:0007669"/>
    <property type="project" value="UniProtKB-KW"/>
</dbReference>
<feature type="domain" description="Glycosyltransferase 2-like" evidence="10">
    <location>
        <begin position="10"/>
        <end position="171"/>
    </location>
</feature>
<dbReference type="InterPro" id="IPR050256">
    <property type="entry name" value="Glycosyltransferase_2"/>
</dbReference>
<dbReference type="Pfam" id="PF00535">
    <property type="entry name" value="Glycos_transf_2"/>
    <property type="match status" value="1"/>
</dbReference>
<dbReference type="Gene3D" id="3.90.550.10">
    <property type="entry name" value="Spore Coat Polysaccharide Biosynthesis Protein SpsA, Chain A"/>
    <property type="match status" value="1"/>
</dbReference>
<dbReference type="EMBL" id="CADIKM010000024">
    <property type="protein sequence ID" value="CAB3796544.1"/>
    <property type="molecule type" value="Genomic_DNA"/>
</dbReference>
<dbReference type="RefSeq" id="WP_175106639.1">
    <property type="nucleotide sequence ID" value="NZ_CADIKM010000024.1"/>
</dbReference>
<proteinExistence type="predicted"/>
<dbReference type="PANTHER" id="PTHR48090">
    <property type="entry name" value="UNDECAPRENYL-PHOSPHATE 4-DEOXY-4-FORMAMIDO-L-ARABINOSE TRANSFERASE-RELATED"/>
    <property type="match status" value="1"/>
</dbReference>
<organism evidence="11 12">
    <name type="scientific">Pararobbsia alpina</name>
    <dbReference type="NCBI Taxonomy" id="621374"/>
    <lineage>
        <taxon>Bacteria</taxon>
        <taxon>Pseudomonadati</taxon>
        <taxon>Pseudomonadota</taxon>
        <taxon>Betaproteobacteria</taxon>
        <taxon>Burkholderiales</taxon>
        <taxon>Burkholderiaceae</taxon>
        <taxon>Pararobbsia</taxon>
    </lineage>
</organism>
<feature type="transmembrane region" description="Helical" evidence="9">
    <location>
        <begin position="267"/>
        <end position="288"/>
    </location>
</feature>
<evidence type="ECO:0000256" key="3">
    <source>
        <dbReference type="ARBA" id="ARBA00022679"/>
    </source>
</evidence>
<evidence type="ECO:0000256" key="2">
    <source>
        <dbReference type="ARBA" id="ARBA00022676"/>
    </source>
</evidence>
<feature type="compositionally biased region" description="Low complexity" evidence="8">
    <location>
        <begin position="343"/>
        <end position="353"/>
    </location>
</feature>
<gene>
    <name evidence="11" type="primary">arnC</name>
    <name evidence="11" type="ORF">LMG28138_04097</name>
</gene>
<evidence type="ECO:0000313" key="12">
    <source>
        <dbReference type="Proteomes" id="UP000494115"/>
    </source>
</evidence>
<keyword evidence="3 11" id="KW-0808">Transferase</keyword>
<keyword evidence="12" id="KW-1185">Reference proteome</keyword>
<keyword evidence="7 9" id="KW-0472">Membrane</keyword>
<reference evidence="11 12" key="1">
    <citation type="submission" date="2020-04" db="EMBL/GenBank/DDBJ databases">
        <authorList>
            <person name="De Canck E."/>
        </authorList>
    </citation>
    <scope>NUCLEOTIDE SEQUENCE [LARGE SCALE GENOMIC DNA]</scope>
    <source>
        <strain evidence="11 12">LMG 28138</strain>
    </source>
</reference>
<dbReference type="SUPFAM" id="SSF53448">
    <property type="entry name" value="Nucleotide-diphospho-sugar transferases"/>
    <property type="match status" value="1"/>
</dbReference>
<keyword evidence="4 9" id="KW-0812">Transmembrane</keyword>
<evidence type="ECO:0000256" key="4">
    <source>
        <dbReference type="ARBA" id="ARBA00022692"/>
    </source>
</evidence>
<evidence type="ECO:0000256" key="6">
    <source>
        <dbReference type="ARBA" id="ARBA00022989"/>
    </source>
</evidence>
<evidence type="ECO:0000256" key="7">
    <source>
        <dbReference type="ARBA" id="ARBA00023136"/>
    </source>
</evidence>
<evidence type="ECO:0000256" key="9">
    <source>
        <dbReference type="SAM" id="Phobius"/>
    </source>
</evidence>
<dbReference type="InterPro" id="IPR029044">
    <property type="entry name" value="Nucleotide-diphossugar_trans"/>
</dbReference>
<name>A0A6S7BDF6_9BURK</name>
<keyword evidence="1" id="KW-1003">Cell membrane</keyword>
<accession>A0A6S7BDF6</accession>
<evidence type="ECO:0000256" key="8">
    <source>
        <dbReference type="SAM" id="MobiDB-lite"/>
    </source>
</evidence>
<dbReference type="InterPro" id="IPR001173">
    <property type="entry name" value="Glyco_trans_2-like"/>
</dbReference>
<feature type="transmembrane region" description="Helical" evidence="9">
    <location>
        <begin position="234"/>
        <end position="255"/>
    </location>
</feature>
<dbReference type="EC" id="2.4.2.53" evidence="11"/>
<dbReference type="PANTHER" id="PTHR48090:SF3">
    <property type="entry name" value="UNDECAPRENYL-PHOSPHATE 4-DEOXY-4-FORMAMIDO-L-ARABINOSE TRANSFERASE"/>
    <property type="match status" value="1"/>
</dbReference>
<keyword evidence="6 9" id="KW-1133">Transmembrane helix</keyword>
<keyword evidence="2 11" id="KW-0328">Glycosyltransferase</keyword>
<keyword evidence="5" id="KW-0448">Lipopolysaccharide biosynthesis</keyword>
<evidence type="ECO:0000259" key="10">
    <source>
        <dbReference type="Pfam" id="PF00535"/>
    </source>
</evidence>
<evidence type="ECO:0000313" key="11">
    <source>
        <dbReference type="EMBL" id="CAB3796544.1"/>
    </source>
</evidence>
<evidence type="ECO:0000256" key="5">
    <source>
        <dbReference type="ARBA" id="ARBA00022985"/>
    </source>
</evidence>
<dbReference type="CDD" id="cd04187">
    <property type="entry name" value="DPM1_like_bac"/>
    <property type="match status" value="1"/>
</dbReference>
<dbReference type="AlphaFoldDB" id="A0A6S7BDF6"/>
<evidence type="ECO:0000256" key="1">
    <source>
        <dbReference type="ARBA" id="ARBA00022475"/>
    </source>
</evidence>
<dbReference type="GO" id="GO:0005886">
    <property type="term" value="C:plasma membrane"/>
    <property type="evidence" value="ECO:0007669"/>
    <property type="project" value="TreeGrafter"/>
</dbReference>
<feature type="region of interest" description="Disordered" evidence="8">
    <location>
        <begin position="333"/>
        <end position="379"/>
    </location>
</feature>
<dbReference type="Proteomes" id="UP000494115">
    <property type="component" value="Unassembled WGS sequence"/>
</dbReference>
<dbReference type="GO" id="GO:0099621">
    <property type="term" value="F:undecaprenyl-phosphate 4-deoxy-4-formamido-L-arabinose transferase activity"/>
    <property type="evidence" value="ECO:0007669"/>
    <property type="project" value="UniProtKB-EC"/>
</dbReference>
<protein>
    <submittedName>
        <fullName evidence="11">Undecaprenyl-phosphate 4-deoxy-4-formamido-L-arabinose transferase</fullName>
        <ecNumber evidence="11">2.4.2.53</ecNumber>
    </submittedName>
</protein>